<evidence type="ECO:0000256" key="1">
    <source>
        <dbReference type="SAM" id="MobiDB-lite"/>
    </source>
</evidence>
<feature type="region of interest" description="Disordered" evidence="1">
    <location>
        <begin position="20"/>
        <end position="48"/>
    </location>
</feature>
<proteinExistence type="predicted"/>
<evidence type="ECO:0000313" key="2">
    <source>
        <dbReference type="EMBL" id="JAI08572.1"/>
    </source>
</evidence>
<dbReference type="AlphaFoldDB" id="A0A0E9Y1I5"/>
<organism evidence="2">
    <name type="scientific">Anguilla anguilla</name>
    <name type="common">European freshwater eel</name>
    <name type="synonym">Muraena anguilla</name>
    <dbReference type="NCBI Taxonomy" id="7936"/>
    <lineage>
        <taxon>Eukaryota</taxon>
        <taxon>Metazoa</taxon>
        <taxon>Chordata</taxon>
        <taxon>Craniata</taxon>
        <taxon>Vertebrata</taxon>
        <taxon>Euteleostomi</taxon>
        <taxon>Actinopterygii</taxon>
        <taxon>Neopterygii</taxon>
        <taxon>Teleostei</taxon>
        <taxon>Anguilliformes</taxon>
        <taxon>Anguillidae</taxon>
        <taxon>Anguilla</taxon>
    </lineage>
</organism>
<name>A0A0E9Y1I5_ANGAN</name>
<sequence>MSSATMTCWRPAQRGEWLKVTRPASAWRTHPVTTDTTGDSPAHHTLRD</sequence>
<protein>
    <submittedName>
        <fullName evidence="2">Uncharacterized protein</fullName>
    </submittedName>
</protein>
<reference evidence="2" key="1">
    <citation type="submission" date="2014-11" db="EMBL/GenBank/DDBJ databases">
        <authorList>
            <person name="Amaro Gonzalez C."/>
        </authorList>
    </citation>
    <scope>NUCLEOTIDE SEQUENCE</scope>
</reference>
<accession>A0A0E9Y1I5</accession>
<reference evidence="2" key="2">
    <citation type="journal article" date="2015" name="Fish Shellfish Immunol.">
        <title>Early steps in the European eel (Anguilla anguilla)-Vibrio vulnificus interaction in the gills: Role of the RtxA13 toxin.</title>
        <authorList>
            <person name="Callol A."/>
            <person name="Pajuelo D."/>
            <person name="Ebbesson L."/>
            <person name="Teles M."/>
            <person name="MacKenzie S."/>
            <person name="Amaro C."/>
        </authorList>
    </citation>
    <scope>NUCLEOTIDE SEQUENCE</scope>
</reference>
<dbReference type="EMBL" id="GBXM01000006">
    <property type="protein sequence ID" value="JAI08572.1"/>
    <property type="molecule type" value="Transcribed_RNA"/>
</dbReference>